<dbReference type="Pfam" id="PF12937">
    <property type="entry name" value="F-box-like"/>
    <property type="match status" value="1"/>
</dbReference>
<feature type="domain" description="F-box" evidence="2">
    <location>
        <begin position="25"/>
        <end position="61"/>
    </location>
</feature>
<dbReference type="CDD" id="cd09917">
    <property type="entry name" value="F-box_SF"/>
    <property type="match status" value="1"/>
</dbReference>
<dbReference type="AlphaFoldDB" id="A0A9P5SKQ5"/>
<evidence type="ECO:0000256" key="1">
    <source>
        <dbReference type="SAM" id="MobiDB-lite"/>
    </source>
</evidence>
<dbReference type="Proteomes" id="UP000696485">
    <property type="component" value="Unassembled WGS sequence"/>
</dbReference>
<dbReference type="EMBL" id="JAAAUY010000269">
    <property type="protein sequence ID" value="KAF9332287.1"/>
    <property type="molecule type" value="Genomic_DNA"/>
</dbReference>
<name>A0A9P5SKQ5_9FUNG</name>
<dbReference type="Gene3D" id="3.80.10.10">
    <property type="entry name" value="Ribonuclease Inhibitor"/>
    <property type="match status" value="1"/>
</dbReference>
<evidence type="ECO:0000313" key="4">
    <source>
        <dbReference type="Proteomes" id="UP000696485"/>
    </source>
</evidence>
<dbReference type="PANTHER" id="PTHR38926:SF72">
    <property type="entry name" value="IM:7136021-RELATED"/>
    <property type="match status" value="1"/>
</dbReference>
<accession>A0A9P5SKQ5</accession>
<dbReference type="InterPro" id="IPR032675">
    <property type="entry name" value="LRR_dom_sf"/>
</dbReference>
<organism evidence="3 4">
    <name type="scientific">Podila minutissima</name>
    <dbReference type="NCBI Taxonomy" id="64525"/>
    <lineage>
        <taxon>Eukaryota</taxon>
        <taxon>Fungi</taxon>
        <taxon>Fungi incertae sedis</taxon>
        <taxon>Mucoromycota</taxon>
        <taxon>Mortierellomycotina</taxon>
        <taxon>Mortierellomycetes</taxon>
        <taxon>Mortierellales</taxon>
        <taxon>Mortierellaceae</taxon>
        <taxon>Podila</taxon>
    </lineage>
</organism>
<dbReference type="Gene3D" id="1.20.1280.50">
    <property type="match status" value="1"/>
</dbReference>
<feature type="region of interest" description="Disordered" evidence="1">
    <location>
        <begin position="1"/>
        <end position="20"/>
    </location>
</feature>
<proteinExistence type="predicted"/>
<evidence type="ECO:0000259" key="2">
    <source>
        <dbReference type="Pfam" id="PF12937"/>
    </source>
</evidence>
<comment type="caution">
    <text evidence="3">The sequence shown here is derived from an EMBL/GenBank/DDBJ whole genome shotgun (WGS) entry which is preliminary data.</text>
</comment>
<reference evidence="3" key="1">
    <citation type="journal article" date="2020" name="Fungal Divers.">
        <title>Resolving the Mortierellaceae phylogeny through synthesis of multi-gene phylogenetics and phylogenomics.</title>
        <authorList>
            <person name="Vandepol N."/>
            <person name="Liber J."/>
            <person name="Desiro A."/>
            <person name="Na H."/>
            <person name="Kennedy M."/>
            <person name="Barry K."/>
            <person name="Grigoriev I.V."/>
            <person name="Miller A.N."/>
            <person name="O'Donnell K."/>
            <person name="Stajich J.E."/>
            <person name="Bonito G."/>
        </authorList>
    </citation>
    <scope>NUCLEOTIDE SEQUENCE</scope>
    <source>
        <strain evidence="3">NVP1</strain>
    </source>
</reference>
<dbReference type="SUPFAM" id="SSF81383">
    <property type="entry name" value="F-box domain"/>
    <property type="match status" value="1"/>
</dbReference>
<dbReference type="PANTHER" id="PTHR38926">
    <property type="entry name" value="F-BOX DOMAIN CONTAINING PROTEIN, EXPRESSED"/>
    <property type="match status" value="1"/>
</dbReference>
<sequence>MSANTLDTLPDPDQTQPTPPLELPEVLYILVQFLDRKSLVQAALVCRSWSRLFSPMLYQDIRVKDWEYPGFINKFREHLSEVVKLEWKKSRQEAKRRYRMTLNALPPPHDLLDDPDDQPLVDPFFPSMDNMCLADLASILAPERTCRLRLLVIHGETSLRQFLITILPKIPTLTCLKIEDSFSWQKIAIHEILNTCQSLQSLDCDSSVSLQFNECQSLPYPTNKDGTYSAEVAAALLKHPPPPPSTSTSLHPGLHTLRVLRLHKTSLSDQELLTFVCECPQLEEIYLHQESALAGGLPVSTTSATHQWNWSTEFAVDLSHACPKLVKLHLSPGCFQSLPEEIIQTVLTAFPKLHSLGTPFSKFGDETMQMIIDTRTGGAGLDHGLSKAGFAYLTSLDIANLKGHRLSSAMLQRFLEACVTLVHFCGDDILHIQDMLVDPLRLGAKNGTDRSDPIVLRPWACQRLETLVMGFQIPSGNGPDVDRALYQQLGQLTQLRRLEILSSRPAFSLSAGLDLLQGLKALQYYRIAKRVPRSSFFGKDEIHPQMEELEWVARTWTCLQELFLPVGAQTARTVASQLRALGRADIVVVPKE</sequence>
<dbReference type="SUPFAM" id="SSF52047">
    <property type="entry name" value="RNI-like"/>
    <property type="match status" value="1"/>
</dbReference>
<keyword evidence="4" id="KW-1185">Reference proteome</keyword>
<dbReference type="InterPro" id="IPR001810">
    <property type="entry name" value="F-box_dom"/>
</dbReference>
<gene>
    <name evidence="3" type="ORF">BG006_004828</name>
</gene>
<protein>
    <recommendedName>
        <fullName evidence="2">F-box domain-containing protein</fullName>
    </recommendedName>
</protein>
<dbReference type="InterPro" id="IPR036047">
    <property type="entry name" value="F-box-like_dom_sf"/>
</dbReference>
<evidence type="ECO:0000313" key="3">
    <source>
        <dbReference type="EMBL" id="KAF9332287.1"/>
    </source>
</evidence>
<feature type="compositionally biased region" description="Low complexity" evidence="1">
    <location>
        <begin position="1"/>
        <end position="16"/>
    </location>
</feature>